<reference evidence="1" key="2">
    <citation type="journal article" date="2015" name="Data Brief">
        <title>Shoot transcriptome of the giant reed, Arundo donax.</title>
        <authorList>
            <person name="Barrero R.A."/>
            <person name="Guerrero F.D."/>
            <person name="Moolhuijzen P."/>
            <person name="Goolsby J.A."/>
            <person name="Tidwell J."/>
            <person name="Bellgard S.E."/>
            <person name="Bellgard M.I."/>
        </authorList>
    </citation>
    <scope>NUCLEOTIDE SEQUENCE</scope>
    <source>
        <tissue evidence="1">Shoot tissue taken approximately 20 cm above the soil surface</tissue>
    </source>
</reference>
<protein>
    <submittedName>
        <fullName evidence="1">Uncharacterized protein</fullName>
    </submittedName>
</protein>
<sequence>MIECFEITVLASQNVDSNLHNKRCD</sequence>
<dbReference type="AlphaFoldDB" id="A0A0A8YXA4"/>
<proteinExistence type="predicted"/>
<dbReference type="EMBL" id="GBRH01270643">
    <property type="protein sequence ID" value="JAD27252.1"/>
    <property type="molecule type" value="Transcribed_RNA"/>
</dbReference>
<evidence type="ECO:0000313" key="1">
    <source>
        <dbReference type="EMBL" id="JAD27252.1"/>
    </source>
</evidence>
<name>A0A0A8YXA4_ARUDO</name>
<accession>A0A0A8YXA4</accession>
<reference evidence="1" key="1">
    <citation type="submission" date="2014-09" db="EMBL/GenBank/DDBJ databases">
        <authorList>
            <person name="Magalhaes I.L.F."/>
            <person name="Oliveira U."/>
            <person name="Santos F.R."/>
            <person name="Vidigal T.H.D.A."/>
            <person name="Brescovit A.D."/>
            <person name="Santos A.J."/>
        </authorList>
    </citation>
    <scope>NUCLEOTIDE SEQUENCE</scope>
    <source>
        <tissue evidence="1">Shoot tissue taken approximately 20 cm above the soil surface</tissue>
    </source>
</reference>
<organism evidence="1">
    <name type="scientific">Arundo donax</name>
    <name type="common">Giant reed</name>
    <name type="synonym">Donax arundinaceus</name>
    <dbReference type="NCBI Taxonomy" id="35708"/>
    <lineage>
        <taxon>Eukaryota</taxon>
        <taxon>Viridiplantae</taxon>
        <taxon>Streptophyta</taxon>
        <taxon>Embryophyta</taxon>
        <taxon>Tracheophyta</taxon>
        <taxon>Spermatophyta</taxon>
        <taxon>Magnoliopsida</taxon>
        <taxon>Liliopsida</taxon>
        <taxon>Poales</taxon>
        <taxon>Poaceae</taxon>
        <taxon>PACMAD clade</taxon>
        <taxon>Arundinoideae</taxon>
        <taxon>Arundineae</taxon>
        <taxon>Arundo</taxon>
    </lineage>
</organism>